<feature type="transmembrane region" description="Helical" evidence="7">
    <location>
        <begin position="352"/>
        <end position="376"/>
    </location>
</feature>
<feature type="domain" description="Major facilitator superfamily (MFS) profile" evidence="8">
    <location>
        <begin position="7"/>
        <end position="455"/>
    </location>
</feature>
<keyword evidence="5 7" id="KW-1133">Transmembrane helix</keyword>
<feature type="transmembrane region" description="Helical" evidence="7">
    <location>
        <begin position="432"/>
        <end position="451"/>
    </location>
</feature>
<dbReference type="RefSeq" id="WP_160826268.1">
    <property type="nucleotide sequence ID" value="NZ_JBHSXE010000001.1"/>
</dbReference>
<keyword evidence="10" id="KW-1185">Reference proteome</keyword>
<evidence type="ECO:0000313" key="10">
    <source>
        <dbReference type="Proteomes" id="UP001596380"/>
    </source>
</evidence>
<name>A0ABW2CG33_9ACTN</name>
<protein>
    <submittedName>
        <fullName evidence="9">MFS transporter</fullName>
    </submittedName>
</protein>
<evidence type="ECO:0000313" key="9">
    <source>
        <dbReference type="EMBL" id="MFC6880773.1"/>
    </source>
</evidence>
<dbReference type="InterPro" id="IPR020846">
    <property type="entry name" value="MFS_dom"/>
</dbReference>
<dbReference type="Gene3D" id="1.20.1250.20">
    <property type="entry name" value="MFS general substrate transporter like domains"/>
    <property type="match status" value="1"/>
</dbReference>
<dbReference type="PROSITE" id="PS00216">
    <property type="entry name" value="SUGAR_TRANSPORT_1"/>
    <property type="match status" value="1"/>
</dbReference>
<dbReference type="InterPro" id="IPR011701">
    <property type="entry name" value="MFS"/>
</dbReference>
<keyword evidence="4 7" id="KW-0812">Transmembrane</keyword>
<feature type="transmembrane region" description="Helical" evidence="7">
    <location>
        <begin position="135"/>
        <end position="157"/>
    </location>
</feature>
<evidence type="ECO:0000256" key="3">
    <source>
        <dbReference type="ARBA" id="ARBA00022475"/>
    </source>
</evidence>
<feature type="transmembrane region" description="Helical" evidence="7">
    <location>
        <begin position="163"/>
        <end position="181"/>
    </location>
</feature>
<keyword evidence="2" id="KW-0813">Transport</keyword>
<reference evidence="10" key="1">
    <citation type="journal article" date="2019" name="Int. J. Syst. Evol. Microbiol.">
        <title>The Global Catalogue of Microorganisms (GCM) 10K type strain sequencing project: providing services to taxonomists for standard genome sequencing and annotation.</title>
        <authorList>
            <consortium name="The Broad Institute Genomics Platform"/>
            <consortium name="The Broad Institute Genome Sequencing Center for Infectious Disease"/>
            <person name="Wu L."/>
            <person name="Ma J."/>
        </authorList>
    </citation>
    <scope>NUCLEOTIDE SEQUENCE [LARGE SCALE GENOMIC DNA]</scope>
    <source>
        <strain evidence="10">JCM 3369</strain>
    </source>
</reference>
<feature type="transmembrane region" description="Helical" evidence="7">
    <location>
        <begin position="326"/>
        <end position="346"/>
    </location>
</feature>
<comment type="subcellular location">
    <subcellularLocation>
        <location evidence="1">Cell membrane</location>
        <topology evidence="1">Multi-pass membrane protein</topology>
    </subcellularLocation>
</comment>
<dbReference type="CDD" id="cd17321">
    <property type="entry name" value="MFS_MMR_MDR_like"/>
    <property type="match status" value="1"/>
</dbReference>
<feature type="transmembrane region" description="Helical" evidence="7">
    <location>
        <begin position="295"/>
        <end position="314"/>
    </location>
</feature>
<evidence type="ECO:0000256" key="4">
    <source>
        <dbReference type="ARBA" id="ARBA00022692"/>
    </source>
</evidence>
<accession>A0ABW2CG33</accession>
<dbReference type="Proteomes" id="UP001596380">
    <property type="component" value="Unassembled WGS sequence"/>
</dbReference>
<evidence type="ECO:0000256" key="2">
    <source>
        <dbReference type="ARBA" id="ARBA00022448"/>
    </source>
</evidence>
<feature type="transmembrane region" description="Helical" evidence="7">
    <location>
        <begin position="103"/>
        <end position="123"/>
    </location>
</feature>
<dbReference type="Pfam" id="PF07690">
    <property type="entry name" value="MFS_1"/>
    <property type="match status" value="1"/>
</dbReference>
<keyword evidence="3" id="KW-1003">Cell membrane</keyword>
<dbReference type="EMBL" id="JBHSXS010000006">
    <property type="protein sequence ID" value="MFC6880773.1"/>
    <property type="molecule type" value="Genomic_DNA"/>
</dbReference>
<feature type="transmembrane region" description="Helical" evidence="7">
    <location>
        <begin position="225"/>
        <end position="242"/>
    </location>
</feature>
<evidence type="ECO:0000256" key="7">
    <source>
        <dbReference type="SAM" id="Phobius"/>
    </source>
</evidence>
<keyword evidence="6 7" id="KW-0472">Membrane</keyword>
<feature type="transmembrane region" description="Helical" evidence="7">
    <location>
        <begin position="193"/>
        <end position="213"/>
    </location>
</feature>
<proteinExistence type="predicted"/>
<feature type="transmembrane region" description="Helical" evidence="7">
    <location>
        <begin position="43"/>
        <end position="61"/>
    </location>
</feature>
<evidence type="ECO:0000256" key="6">
    <source>
        <dbReference type="ARBA" id="ARBA00023136"/>
    </source>
</evidence>
<sequence length="473" mass="47941">MATRKWILLVLCGAELLVGVDFAIVNVALPAVQKGLGFSGDGLQWVVTALALPFGGFLLVGGRAADLFGRKRVLVVGLALLTASSLVAGLAVAPWMLVAMRAVQGLGSALVAPAALSLITTAFPEGRERERALGVAGAVLPFGFVAGMVLGGLLTAVSWRATMLVNVPAGALVLLGAVRSLPADRGGSAPRRLDVPGAVSGTAALVALIYGITKIGPTGPFAGEVVVSLAAGAALGVVFLVIEARTPAPLVPLRVLVQRTVWASNVPGLITFAVSVGVIYTLSLYLQRVLACTPWQTGLVFVLMGLASIAAGRLAPRAIARFGPRATLAGGLLVQAAGTVLLVLLSPNATSLAIVLPGCGVIGFGHITSVVAFRTAATAGQPDHEQGLATALTNLAQQIGASVGVAFFTAMAQSTEPAKNAEARLVSGTRDAAVLSAALLCLAALFTVVALRGTSTRSRSQGKATRADRRVPT</sequence>
<dbReference type="InterPro" id="IPR005829">
    <property type="entry name" value="Sugar_transporter_CS"/>
</dbReference>
<dbReference type="PANTHER" id="PTHR42718">
    <property type="entry name" value="MAJOR FACILITATOR SUPERFAMILY MULTIDRUG TRANSPORTER MFSC"/>
    <property type="match status" value="1"/>
</dbReference>
<dbReference type="InterPro" id="IPR036259">
    <property type="entry name" value="MFS_trans_sf"/>
</dbReference>
<evidence type="ECO:0000256" key="5">
    <source>
        <dbReference type="ARBA" id="ARBA00022989"/>
    </source>
</evidence>
<organism evidence="9 10">
    <name type="scientific">Actinomadura yumaensis</name>
    <dbReference type="NCBI Taxonomy" id="111807"/>
    <lineage>
        <taxon>Bacteria</taxon>
        <taxon>Bacillati</taxon>
        <taxon>Actinomycetota</taxon>
        <taxon>Actinomycetes</taxon>
        <taxon>Streptosporangiales</taxon>
        <taxon>Thermomonosporaceae</taxon>
        <taxon>Actinomadura</taxon>
    </lineage>
</organism>
<evidence type="ECO:0000259" key="8">
    <source>
        <dbReference type="PROSITE" id="PS50850"/>
    </source>
</evidence>
<dbReference type="Gene3D" id="1.20.1720.10">
    <property type="entry name" value="Multidrug resistance protein D"/>
    <property type="match status" value="1"/>
</dbReference>
<feature type="transmembrane region" description="Helical" evidence="7">
    <location>
        <begin position="73"/>
        <end position="97"/>
    </location>
</feature>
<dbReference type="PANTHER" id="PTHR42718:SF46">
    <property type="entry name" value="BLR6921 PROTEIN"/>
    <property type="match status" value="1"/>
</dbReference>
<feature type="transmembrane region" description="Helical" evidence="7">
    <location>
        <begin position="7"/>
        <end position="31"/>
    </location>
</feature>
<gene>
    <name evidence="9" type="ORF">ACFQKB_13485</name>
</gene>
<feature type="transmembrane region" description="Helical" evidence="7">
    <location>
        <begin position="388"/>
        <end position="412"/>
    </location>
</feature>
<dbReference type="PROSITE" id="PS50850">
    <property type="entry name" value="MFS"/>
    <property type="match status" value="1"/>
</dbReference>
<evidence type="ECO:0000256" key="1">
    <source>
        <dbReference type="ARBA" id="ARBA00004651"/>
    </source>
</evidence>
<feature type="transmembrane region" description="Helical" evidence="7">
    <location>
        <begin position="262"/>
        <end position="283"/>
    </location>
</feature>
<dbReference type="SUPFAM" id="SSF103473">
    <property type="entry name" value="MFS general substrate transporter"/>
    <property type="match status" value="1"/>
</dbReference>
<comment type="caution">
    <text evidence="9">The sequence shown here is derived from an EMBL/GenBank/DDBJ whole genome shotgun (WGS) entry which is preliminary data.</text>
</comment>